<dbReference type="InterPro" id="IPR036938">
    <property type="entry name" value="PAP2/HPO_sf"/>
</dbReference>
<evidence type="ECO:0000256" key="8">
    <source>
        <dbReference type="ARBA" id="ARBA00022777"/>
    </source>
</evidence>
<evidence type="ECO:0000256" key="1">
    <source>
        <dbReference type="ARBA" id="ARBA00004651"/>
    </source>
</evidence>
<dbReference type="SUPFAM" id="SSF48317">
    <property type="entry name" value="Acid phosphatase/Vanadium-dependent haloperoxidase"/>
    <property type="match status" value="1"/>
</dbReference>
<comment type="cofactor">
    <cofactor evidence="18">
        <name>Mg(2+)</name>
        <dbReference type="ChEBI" id="CHEBI:18420"/>
    </cofactor>
    <text evidence="18">Mn(2+), Zn(2+), Cd(2+) and Co(2+) support activity to lesser extents.</text>
</comment>
<evidence type="ECO:0000256" key="9">
    <source>
        <dbReference type="ARBA" id="ARBA00022840"/>
    </source>
</evidence>
<feature type="active site" description="Proton acceptor" evidence="15">
    <location>
        <position position="65"/>
    </location>
</feature>
<sequence>MKNRRLIDSFNYAVAGIISALKTEKNMKIHFVAAFFILFLSLFFNFSRIEMLILFFTISLVIITEMINTAIERTIDLYTKNYHPLAKIVKDISAGAVLIASINSLIVAYLLFFDRISPYSSILVYKIRNSPIHLTFISIILVIILTISIKTKKHSGTPFKGGIVSGHSAIAFATATAITFMTKNTLVTTLSYLMALLVAESRIEAKIHFFSEVCSGAILGTLITILIFQVIG</sequence>
<evidence type="ECO:0000259" key="20">
    <source>
        <dbReference type="Pfam" id="PF01569"/>
    </source>
</evidence>
<dbReference type="Pfam" id="PF01569">
    <property type="entry name" value="PAP2"/>
    <property type="match status" value="1"/>
</dbReference>
<keyword evidence="13" id="KW-0594">Phospholipid biosynthesis</keyword>
<evidence type="ECO:0000256" key="5">
    <source>
        <dbReference type="ARBA" id="ARBA00022679"/>
    </source>
</evidence>
<keyword evidence="18" id="KW-0479">Metal-binding</keyword>
<dbReference type="GO" id="GO:0008654">
    <property type="term" value="P:phospholipid biosynthetic process"/>
    <property type="evidence" value="ECO:0007669"/>
    <property type="project" value="UniProtKB-KW"/>
</dbReference>
<dbReference type="Proteomes" id="UP000037267">
    <property type="component" value="Unassembled WGS sequence"/>
</dbReference>
<evidence type="ECO:0000256" key="4">
    <source>
        <dbReference type="ARBA" id="ARBA00022516"/>
    </source>
</evidence>
<evidence type="ECO:0000256" key="12">
    <source>
        <dbReference type="ARBA" id="ARBA00023136"/>
    </source>
</evidence>
<evidence type="ECO:0000256" key="17">
    <source>
        <dbReference type="PIRSR" id="PIRSR600829-3"/>
    </source>
</evidence>
<feature type="binding site" evidence="17">
    <location>
        <position position="24"/>
    </location>
    <ligand>
        <name>ATP</name>
        <dbReference type="ChEBI" id="CHEBI:30616"/>
    </ligand>
</feature>
<comment type="similarity">
    <text evidence="2">Belongs to the bacterial diacylglycerol kinase family.</text>
</comment>
<dbReference type="PATRIC" id="fig|1503.3.peg.1987"/>
<dbReference type="GO" id="GO:0005524">
    <property type="term" value="F:ATP binding"/>
    <property type="evidence" value="ECO:0007669"/>
    <property type="project" value="UniProtKB-KW"/>
</dbReference>
<dbReference type="RefSeq" id="WP_050354338.1">
    <property type="nucleotide sequence ID" value="NZ_LGSS01000003.1"/>
</dbReference>
<evidence type="ECO:0000256" key="6">
    <source>
        <dbReference type="ARBA" id="ARBA00022692"/>
    </source>
</evidence>
<dbReference type="GO" id="GO:0046872">
    <property type="term" value="F:metal ion binding"/>
    <property type="evidence" value="ECO:0007669"/>
    <property type="project" value="UniProtKB-KW"/>
</dbReference>
<feature type="binding site" evidence="17">
    <location>
        <position position="5"/>
    </location>
    <ligand>
        <name>ATP</name>
        <dbReference type="ChEBI" id="CHEBI:30616"/>
    </ligand>
</feature>
<feature type="transmembrane region" description="Helical" evidence="19">
    <location>
        <begin position="92"/>
        <end position="112"/>
    </location>
</feature>
<keyword evidence="14" id="KW-1208">Phospholipid metabolism</keyword>
<keyword evidence="22" id="KW-1185">Reference proteome</keyword>
<dbReference type="InterPro" id="IPR036945">
    <property type="entry name" value="DAGK_sf"/>
</dbReference>
<keyword evidence="4" id="KW-0444">Lipid biosynthesis</keyword>
<feature type="transmembrane region" description="Helical" evidence="19">
    <location>
        <begin position="29"/>
        <end position="46"/>
    </location>
</feature>
<feature type="transmembrane region" description="Helical" evidence="19">
    <location>
        <begin position="210"/>
        <end position="231"/>
    </location>
</feature>
<reference evidence="22" key="1">
    <citation type="submission" date="2015-07" db="EMBL/GenBank/DDBJ databases">
        <title>Draft genome sequence of the purine-degrading Gottschalkia purinilyticum DSM 1384 (formerly Clostridium purinilyticum).</title>
        <authorList>
            <person name="Poehlein A."/>
            <person name="Schiel-Bengelsdorf B."/>
            <person name="Bengelsdorf F.R."/>
            <person name="Daniel R."/>
            <person name="Duerre P."/>
        </authorList>
    </citation>
    <scope>NUCLEOTIDE SEQUENCE [LARGE SCALE GENOMIC DNA]</scope>
    <source>
        <strain evidence="22">DSM 1384</strain>
    </source>
</reference>
<evidence type="ECO:0000256" key="10">
    <source>
        <dbReference type="ARBA" id="ARBA00022989"/>
    </source>
</evidence>
<dbReference type="EMBL" id="LGSS01000003">
    <property type="protein sequence ID" value="KNF09344.1"/>
    <property type="molecule type" value="Genomic_DNA"/>
</dbReference>
<dbReference type="STRING" id="1503.CLPU_3c01220"/>
<dbReference type="GO" id="GO:0005886">
    <property type="term" value="C:plasma membrane"/>
    <property type="evidence" value="ECO:0007669"/>
    <property type="project" value="UniProtKB-SubCell"/>
</dbReference>
<accession>A0A0L0WCY5</accession>
<comment type="caution">
    <text evidence="21">The sequence shown here is derived from an EMBL/GenBank/DDBJ whole genome shotgun (WGS) entry which is preliminary data.</text>
</comment>
<feature type="transmembrane region" description="Helical" evidence="19">
    <location>
        <begin position="52"/>
        <end position="71"/>
    </location>
</feature>
<feature type="binding site" evidence="17">
    <location>
        <begin position="90"/>
        <end position="91"/>
    </location>
    <ligand>
        <name>ATP</name>
        <dbReference type="ChEBI" id="CHEBI:30616"/>
    </ligand>
</feature>
<dbReference type="PANTHER" id="PTHR34299:SF1">
    <property type="entry name" value="DIACYLGLYCEROL KINASE"/>
    <property type="match status" value="1"/>
</dbReference>
<dbReference type="EC" id="2.7.1.107" evidence="21"/>
<feature type="binding site" evidence="16">
    <location>
        <position position="5"/>
    </location>
    <ligand>
        <name>substrate</name>
    </ligand>
</feature>
<dbReference type="GO" id="GO:0004143">
    <property type="term" value="F:ATP-dependent diacylglycerol kinase activity"/>
    <property type="evidence" value="ECO:0007669"/>
    <property type="project" value="UniProtKB-EC"/>
</dbReference>
<name>A0A0L0WCY5_GOTPU</name>
<dbReference type="Gene3D" id="1.10.287.3610">
    <property type="match status" value="1"/>
</dbReference>
<dbReference type="InterPro" id="IPR000326">
    <property type="entry name" value="PAP2/HPO"/>
</dbReference>
<proteinExistence type="inferred from homology"/>
<keyword evidence="8 21" id="KW-0418">Kinase</keyword>
<dbReference type="InterPro" id="IPR000829">
    <property type="entry name" value="DAGK"/>
</dbReference>
<feature type="binding site" evidence="16">
    <location>
        <position position="65"/>
    </location>
    <ligand>
        <name>substrate</name>
    </ligand>
</feature>
<keyword evidence="10 19" id="KW-1133">Transmembrane helix</keyword>
<feature type="binding site" evidence="18">
    <location>
        <position position="24"/>
    </location>
    <ligand>
        <name>a divalent metal cation</name>
        <dbReference type="ChEBI" id="CHEBI:60240"/>
    </ligand>
</feature>
<organism evidence="21 22">
    <name type="scientific">Gottschalkia purinilytica</name>
    <name type="common">Clostridium purinilyticum</name>
    <dbReference type="NCBI Taxonomy" id="1503"/>
    <lineage>
        <taxon>Bacteria</taxon>
        <taxon>Bacillati</taxon>
        <taxon>Bacillota</taxon>
        <taxon>Tissierellia</taxon>
        <taxon>Tissierellales</taxon>
        <taxon>Gottschalkiaceae</taxon>
        <taxon>Gottschalkia</taxon>
    </lineage>
</organism>
<keyword evidence="6 19" id="KW-0812">Transmembrane</keyword>
<dbReference type="Gene3D" id="1.20.144.10">
    <property type="entry name" value="Phosphatidic acid phosphatase type 2/haloperoxidase"/>
    <property type="match status" value="1"/>
</dbReference>
<keyword evidence="11" id="KW-0443">Lipid metabolism</keyword>
<protein>
    <submittedName>
        <fullName evidence="21">Diacylglycerol kinase DgkA</fullName>
        <ecNumber evidence="21">2.7.1.107</ecNumber>
    </submittedName>
</protein>
<keyword evidence="5 21" id="KW-0808">Transferase</keyword>
<evidence type="ECO:0000256" key="16">
    <source>
        <dbReference type="PIRSR" id="PIRSR600829-2"/>
    </source>
</evidence>
<evidence type="ECO:0000256" key="7">
    <source>
        <dbReference type="ARBA" id="ARBA00022741"/>
    </source>
</evidence>
<feature type="transmembrane region" description="Helical" evidence="19">
    <location>
        <begin position="132"/>
        <end position="149"/>
    </location>
</feature>
<comment type="subcellular location">
    <subcellularLocation>
        <location evidence="1">Cell membrane</location>
        <topology evidence="1">Multi-pass membrane protein</topology>
    </subcellularLocation>
</comment>
<dbReference type="AlphaFoldDB" id="A0A0L0WCY5"/>
<dbReference type="OrthoDB" id="9789934at2"/>
<gene>
    <name evidence="21" type="primary">dgkA</name>
    <name evidence="21" type="ORF">CLPU_3c01220</name>
</gene>
<evidence type="ECO:0000256" key="15">
    <source>
        <dbReference type="PIRSR" id="PIRSR600829-1"/>
    </source>
</evidence>
<evidence type="ECO:0000256" key="18">
    <source>
        <dbReference type="PIRSR" id="PIRSR600829-4"/>
    </source>
</evidence>
<keyword evidence="3" id="KW-1003">Cell membrane</keyword>
<dbReference type="PANTHER" id="PTHR34299">
    <property type="entry name" value="DIACYLGLYCEROL KINASE"/>
    <property type="match status" value="1"/>
</dbReference>
<keyword evidence="7 17" id="KW-0547">Nucleotide-binding</keyword>
<evidence type="ECO:0000313" key="21">
    <source>
        <dbReference type="EMBL" id="KNF09344.1"/>
    </source>
</evidence>
<keyword evidence="18" id="KW-0460">Magnesium</keyword>
<evidence type="ECO:0000313" key="22">
    <source>
        <dbReference type="Proteomes" id="UP000037267"/>
    </source>
</evidence>
<feature type="domain" description="Phosphatidic acid phosphatase type 2/haloperoxidase" evidence="20">
    <location>
        <begin position="155"/>
        <end position="230"/>
    </location>
</feature>
<dbReference type="CDD" id="cd14266">
    <property type="entry name" value="UDPK_IM_PAP2_like"/>
    <property type="match status" value="1"/>
</dbReference>
<evidence type="ECO:0000256" key="2">
    <source>
        <dbReference type="ARBA" id="ARBA00005967"/>
    </source>
</evidence>
<evidence type="ECO:0000256" key="3">
    <source>
        <dbReference type="ARBA" id="ARBA00022475"/>
    </source>
</evidence>
<keyword evidence="9 17" id="KW-0067">ATP-binding</keyword>
<dbReference type="Pfam" id="PF01219">
    <property type="entry name" value="DAGK_prokar"/>
    <property type="match status" value="1"/>
</dbReference>
<feature type="transmembrane region" description="Helical" evidence="19">
    <location>
        <begin position="186"/>
        <end position="203"/>
    </location>
</feature>
<evidence type="ECO:0000256" key="13">
    <source>
        <dbReference type="ARBA" id="ARBA00023209"/>
    </source>
</evidence>
<keyword evidence="12 19" id="KW-0472">Membrane</keyword>
<feature type="binding site" evidence="17">
    <location>
        <position position="12"/>
    </location>
    <ligand>
        <name>ATP</name>
        <dbReference type="ChEBI" id="CHEBI:30616"/>
    </ligand>
</feature>
<feature type="binding site" evidence="17">
    <location>
        <position position="72"/>
    </location>
    <ligand>
        <name>ATP</name>
        <dbReference type="ChEBI" id="CHEBI:30616"/>
    </ligand>
</feature>
<evidence type="ECO:0000256" key="19">
    <source>
        <dbReference type="SAM" id="Phobius"/>
    </source>
</evidence>
<evidence type="ECO:0000256" key="14">
    <source>
        <dbReference type="ARBA" id="ARBA00023264"/>
    </source>
</evidence>
<evidence type="ECO:0000256" key="11">
    <source>
        <dbReference type="ARBA" id="ARBA00023098"/>
    </source>
</evidence>
<feature type="binding site" evidence="18">
    <location>
        <position position="72"/>
    </location>
    <ligand>
        <name>a divalent metal cation</name>
        <dbReference type="ChEBI" id="CHEBI:60240"/>
    </ligand>
</feature>